<name>A0A345UK00_9BACT</name>
<dbReference type="SUPFAM" id="SSF53659">
    <property type="entry name" value="Isocitrate/Isopropylmalate dehydrogenase-like"/>
    <property type="match status" value="1"/>
</dbReference>
<keyword evidence="5" id="KW-1185">Reference proteome</keyword>
<organism evidence="4 5">
    <name type="scientific">Cyclonatronum proteinivorum</name>
    <dbReference type="NCBI Taxonomy" id="1457365"/>
    <lineage>
        <taxon>Bacteria</taxon>
        <taxon>Pseudomonadati</taxon>
        <taxon>Balneolota</taxon>
        <taxon>Balneolia</taxon>
        <taxon>Balneolales</taxon>
        <taxon>Cyclonatronaceae</taxon>
        <taxon>Cyclonatronum</taxon>
    </lineage>
</organism>
<dbReference type="Pfam" id="PF00180">
    <property type="entry name" value="Iso_dh"/>
    <property type="match status" value="1"/>
</dbReference>
<sequence length="333" mass="36199">MNQNVVLITGDGIGPEITSSVCTIFKEAGVPISWIEAPAGLRAYEDTGNPLPEETLNLIKEHKIALKAPLTTPVGKGFRSANVTLRQTLDLYANVRPVKSLPGVQTAYPDVDIVTFRENTQGLYIGHERVIDPDNVELIGLITRKASERIIRAACEYATKYNLKKVTLGHKANILKESTGLFLKIGYEVAKEYPKVEFSDMIIDNMAMQLVMRPQQFDVIVTTNLFGDIMSDLASGLVGGLGVTPGANIGENYAVFEAVHGSAPDIAGQNKANPTALLFSALMMLRHLDMNEHYERIHAAALKTLADTEVRTADLGGKGTTASFTEALCRNLN</sequence>
<dbReference type="RefSeq" id="WP_114984061.1">
    <property type="nucleotide sequence ID" value="NZ_CP027806.1"/>
</dbReference>
<dbReference type="GO" id="GO:0051287">
    <property type="term" value="F:NAD binding"/>
    <property type="evidence" value="ECO:0007669"/>
    <property type="project" value="InterPro"/>
</dbReference>
<evidence type="ECO:0000256" key="1">
    <source>
        <dbReference type="ARBA" id="ARBA00007769"/>
    </source>
</evidence>
<reference evidence="4 5" key="1">
    <citation type="submission" date="2018-03" db="EMBL/GenBank/DDBJ databases">
        <title>Phenotypic and genomic properties of Cyclonatronum proteinivorum gen. nov., sp. nov., a haloalkaliphilic bacteroidete from soda lakes possessing Na+-translocating rhodopsin.</title>
        <authorList>
            <person name="Toshchakov S.V."/>
            <person name="Korzhenkov A."/>
            <person name="Samarov N.I."/>
            <person name="Kublanov I.V."/>
            <person name="Muntyan M.S."/>
            <person name="Sorokin D.Y."/>
        </authorList>
    </citation>
    <scope>NUCLEOTIDE SEQUENCE [LARGE SCALE GENOMIC DNA]</scope>
    <source>
        <strain evidence="4 5">Omega</strain>
    </source>
</reference>
<gene>
    <name evidence="4" type="ORF">CYPRO_1551</name>
</gene>
<dbReference type="InterPro" id="IPR019818">
    <property type="entry name" value="IsoCit/isopropylmalate_DH_CS"/>
</dbReference>
<dbReference type="OrthoDB" id="9806254at2"/>
<dbReference type="AlphaFoldDB" id="A0A345UK00"/>
<dbReference type="GO" id="GO:0000287">
    <property type="term" value="F:magnesium ion binding"/>
    <property type="evidence" value="ECO:0007669"/>
    <property type="project" value="InterPro"/>
</dbReference>
<feature type="domain" description="Isopropylmalate dehydrogenase-like" evidence="3">
    <location>
        <begin position="4"/>
        <end position="328"/>
    </location>
</feature>
<dbReference type="EMBL" id="CP027806">
    <property type="protein sequence ID" value="AXJ00802.1"/>
    <property type="molecule type" value="Genomic_DNA"/>
</dbReference>
<dbReference type="PANTHER" id="PTHR11835">
    <property type="entry name" value="DECARBOXYLATING DEHYDROGENASES-ISOCITRATE, ISOPROPYLMALATE, TARTRATE"/>
    <property type="match status" value="1"/>
</dbReference>
<dbReference type="GO" id="GO:0004449">
    <property type="term" value="F:isocitrate dehydrogenase (NAD+) activity"/>
    <property type="evidence" value="ECO:0007669"/>
    <property type="project" value="TreeGrafter"/>
</dbReference>
<dbReference type="PANTHER" id="PTHR11835:SF34">
    <property type="entry name" value="ISOCITRATE DEHYDROGENASE [NAD] SUBUNIT ALPHA, MITOCHONDRIAL"/>
    <property type="match status" value="1"/>
</dbReference>
<evidence type="ECO:0000259" key="3">
    <source>
        <dbReference type="SMART" id="SM01329"/>
    </source>
</evidence>
<evidence type="ECO:0000256" key="2">
    <source>
        <dbReference type="ARBA" id="ARBA00023002"/>
    </source>
</evidence>
<dbReference type="PROSITE" id="PS00470">
    <property type="entry name" value="IDH_IMDH"/>
    <property type="match status" value="1"/>
</dbReference>
<keyword evidence="2" id="KW-0560">Oxidoreductase</keyword>
<dbReference type="SMART" id="SM01329">
    <property type="entry name" value="Iso_dh"/>
    <property type="match status" value="1"/>
</dbReference>
<comment type="similarity">
    <text evidence="1">Belongs to the isocitrate and isopropylmalate dehydrogenases family.</text>
</comment>
<dbReference type="InterPro" id="IPR024084">
    <property type="entry name" value="IsoPropMal-DH-like_dom"/>
</dbReference>
<proteinExistence type="inferred from homology"/>
<dbReference type="GO" id="GO:0006099">
    <property type="term" value="P:tricarboxylic acid cycle"/>
    <property type="evidence" value="ECO:0007669"/>
    <property type="project" value="TreeGrafter"/>
</dbReference>
<dbReference type="Proteomes" id="UP000254808">
    <property type="component" value="Chromosome"/>
</dbReference>
<dbReference type="KEGG" id="cprv:CYPRO_1551"/>
<dbReference type="Gene3D" id="3.40.718.10">
    <property type="entry name" value="Isopropylmalate Dehydrogenase"/>
    <property type="match status" value="1"/>
</dbReference>
<dbReference type="GO" id="GO:0006102">
    <property type="term" value="P:isocitrate metabolic process"/>
    <property type="evidence" value="ECO:0007669"/>
    <property type="project" value="TreeGrafter"/>
</dbReference>
<evidence type="ECO:0000313" key="5">
    <source>
        <dbReference type="Proteomes" id="UP000254808"/>
    </source>
</evidence>
<evidence type="ECO:0000313" key="4">
    <source>
        <dbReference type="EMBL" id="AXJ00802.1"/>
    </source>
</evidence>
<protein>
    <submittedName>
        <fullName evidence="4">Isocitrate dehydrogenase (NAD+)</fullName>
    </submittedName>
</protein>
<accession>A0A345UK00</accession>